<protein>
    <submittedName>
        <fullName evidence="2">Uncharacterized protein</fullName>
    </submittedName>
</protein>
<proteinExistence type="predicted"/>
<evidence type="ECO:0000256" key="1">
    <source>
        <dbReference type="SAM" id="MobiDB-lite"/>
    </source>
</evidence>
<dbReference type="EMBL" id="SCEB01001803">
    <property type="protein sequence ID" value="RXM96176.1"/>
    <property type="molecule type" value="Genomic_DNA"/>
</dbReference>
<feature type="compositionally biased region" description="Low complexity" evidence="1">
    <location>
        <begin position="66"/>
        <end position="78"/>
    </location>
</feature>
<dbReference type="AlphaFoldDB" id="A0A444V6W4"/>
<feature type="region of interest" description="Disordered" evidence="1">
    <location>
        <begin position="61"/>
        <end position="106"/>
    </location>
</feature>
<accession>A0A444V6W4</accession>
<evidence type="ECO:0000313" key="3">
    <source>
        <dbReference type="Proteomes" id="UP000289886"/>
    </source>
</evidence>
<keyword evidence="3" id="KW-1185">Reference proteome</keyword>
<reference evidence="2 3" key="1">
    <citation type="submission" date="2019-01" db="EMBL/GenBank/DDBJ databases">
        <title>Draft Genome and Complete Hox-Cluster Characterization of the Sterlet Sturgeon (Acipenser ruthenus).</title>
        <authorList>
            <person name="Wei Q."/>
        </authorList>
    </citation>
    <scope>NUCLEOTIDE SEQUENCE [LARGE SCALE GENOMIC DNA]</scope>
    <source>
        <strain evidence="2">WHYD16114868_AA</strain>
        <tissue evidence="2">Blood</tissue>
    </source>
</reference>
<name>A0A444V6W4_ACIRT</name>
<organism evidence="2 3">
    <name type="scientific">Acipenser ruthenus</name>
    <name type="common">Sterlet sturgeon</name>
    <dbReference type="NCBI Taxonomy" id="7906"/>
    <lineage>
        <taxon>Eukaryota</taxon>
        <taxon>Metazoa</taxon>
        <taxon>Chordata</taxon>
        <taxon>Craniata</taxon>
        <taxon>Vertebrata</taxon>
        <taxon>Euteleostomi</taxon>
        <taxon>Actinopterygii</taxon>
        <taxon>Chondrostei</taxon>
        <taxon>Acipenseriformes</taxon>
        <taxon>Acipenseridae</taxon>
        <taxon>Acipenser</taxon>
    </lineage>
</organism>
<gene>
    <name evidence="2" type="ORF">EOD39_16021</name>
</gene>
<comment type="caution">
    <text evidence="2">The sequence shown here is derived from an EMBL/GenBank/DDBJ whole genome shotgun (WGS) entry which is preliminary data.</text>
</comment>
<dbReference type="Proteomes" id="UP000289886">
    <property type="component" value="Unassembled WGS sequence"/>
</dbReference>
<evidence type="ECO:0000313" key="2">
    <source>
        <dbReference type="EMBL" id="RXM96176.1"/>
    </source>
</evidence>
<sequence length="129" mass="13859">MVFCQDLLVTLTGDPEFSRCSPTGYGTFRFECAVDSGLQKLHELRCSDVWRSGQTVRVHTTRGLVSSSHSSSSPSSSSQLQSTMHMLITDPPPVPPPGDAAGETGEMTLLGTVSSRGLQRGSLLFRNSL</sequence>